<dbReference type="EMBL" id="KQ416139">
    <property type="protein sequence ID" value="KOF98443.1"/>
    <property type="molecule type" value="Genomic_DNA"/>
</dbReference>
<organism evidence="1">
    <name type="scientific">Octopus bimaculoides</name>
    <name type="common">California two-spotted octopus</name>
    <dbReference type="NCBI Taxonomy" id="37653"/>
    <lineage>
        <taxon>Eukaryota</taxon>
        <taxon>Metazoa</taxon>
        <taxon>Spiralia</taxon>
        <taxon>Lophotrochozoa</taxon>
        <taxon>Mollusca</taxon>
        <taxon>Cephalopoda</taxon>
        <taxon>Coleoidea</taxon>
        <taxon>Octopodiformes</taxon>
        <taxon>Octopoda</taxon>
        <taxon>Incirrata</taxon>
        <taxon>Octopodidae</taxon>
        <taxon>Octopus</taxon>
    </lineage>
</organism>
<evidence type="ECO:0000313" key="1">
    <source>
        <dbReference type="EMBL" id="KOF98443.1"/>
    </source>
</evidence>
<sequence length="52" mass="5690">MCKCAVFTLRFSHSPAFPHSVALFVDVCVHGLVLSEYMCASNMPQPASCSLR</sequence>
<protein>
    <submittedName>
        <fullName evidence="1">Uncharacterized protein</fullName>
    </submittedName>
</protein>
<accession>A0A0L8IAB4</accession>
<dbReference type="AlphaFoldDB" id="A0A0L8IAB4"/>
<proteinExistence type="predicted"/>
<gene>
    <name evidence="1" type="ORF">OCBIM_22025150mg</name>
</gene>
<reference evidence="1" key="1">
    <citation type="submission" date="2015-07" db="EMBL/GenBank/DDBJ databases">
        <title>MeaNS - Measles Nucleotide Surveillance Program.</title>
        <authorList>
            <person name="Tran T."/>
            <person name="Druce J."/>
        </authorList>
    </citation>
    <scope>NUCLEOTIDE SEQUENCE</scope>
    <source>
        <strain evidence="1">UCB-OBI-ISO-001</strain>
        <tissue evidence="1">Gonad</tissue>
    </source>
</reference>
<name>A0A0L8IAB4_OCTBM</name>